<dbReference type="EMBL" id="CM009294">
    <property type="protein sequence ID" value="PNT36921.1"/>
    <property type="molecule type" value="Genomic_DNA"/>
</dbReference>
<dbReference type="Proteomes" id="UP000006729">
    <property type="component" value="Chromosome 5"/>
</dbReference>
<protein>
    <submittedName>
        <fullName evidence="1">Uncharacterized protein</fullName>
    </submittedName>
</protein>
<reference evidence="1 2" key="1">
    <citation type="journal article" date="2006" name="Science">
        <title>The genome of black cottonwood, Populus trichocarpa (Torr. &amp; Gray).</title>
        <authorList>
            <person name="Tuskan G.A."/>
            <person name="Difazio S."/>
            <person name="Jansson S."/>
            <person name="Bohlmann J."/>
            <person name="Grigoriev I."/>
            <person name="Hellsten U."/>
            <person name="Putnam N."/>
            <person name="Ralph S."/>
            <person name="Rombauts S."/>
            <person name="Salamov A."/>
            <person name="Schein J."/>
            <person name="Sterck L."/>
            <person name="Aerts A."/>
            <person name="Bhalerao R.R."/>
            <person name="Bhalerao R.P."/>
            <person name="Blaudez D."/>
            <person name="Boerjan W."/>
            <person name="Brun A."/>
            <person name="Brunner A."/>
            <person name="Busov V."/>
            <person name="Campbell M."/>
            <person name="Carlson J."/>
            <person name="Chalot M."/>
            <person name="Chapman J."/>
            <person name="Chen G.L."/>
            <person name="Cooper D."/>
            <person name="Coutinho P.M."/>
            <person name="Couturier J."/>
            <person name="Covert S."/>
            <person name="Cronk Q."/>
            <person name="Cunningham R."/>
            <person name="Davis J."/>
            <person name="Degroeve S."/>
            <person name="Dejardin A."/>
            <person name="Depamphilis C."/>
            <person name="Detter J."/>
            <person name="Dirks B."/>
            <person name="Dubchak I."/>
            <person name="Duplessis S."/>
            <person name="Ehlting J."/>
            <person name="Ellis B."/>
            <person name="Gendler K."/>
            <person name="Goodstein D."/>
            <person name="Gribskov M."/>
            <person name="Grimwood J."/>
            <person name="Groover A."/>
            <person name="Gunter L."/>
            <person name="Hamberger B."/>
            <person name="Heinze B."/>
            <person name="Helariutta Y."/>
            <person name="Henrissat B."/>
            <person name="Holligan D."/>
            <person name="Holt R."/>
            <person name="Huang W."/>
            <person name="Islam-Faridi N."/>
            <person name="Jones S."/>
            <person name="Jones-Rhoades M."/>
            <person name="Jorgensen R."/>
            <person name="Joshi C."/>
            <person name="Kangasjarvi J."/>
            <person name="Karlsson J."/>
            <person name="Kelleher C."/>
            <person name="Kirkpatrick R."/>
            <person name="Kirst M."/>
            <person name="Kohler A."/>
            <person name="Kalluri U."/>
            <person name="Larimer F."/>
            <person name="Leebens-Mack J."/>
            <person name="Leple J.C."/>
            <person name="Locascio P."/>
            <person name="Lou Y."/>
            <person name="Lucas S."/>
            <person name="Martin F."/>
            <person name="Montanini B."/>
            <person name="Napoli C."/>
            <person name="Nelson D.R."/>
            <person name="Nelson C."/>
            <person name="Nieminen K."/>
            <person name="Nilsson O."/>
            <person name="Pereda V."/>
            <person name="Peter G."/>
            <person name="Philippe R."/>
            <person name="Pilate G."/>
            <person name="Poliakov A."/>
            <person name="Razumovskaya J."/>
            <person name="Richardson P."/>
            <person name="Rinaldi C."/>
            <person name="Ritland K."/>
            <person name="Rouze P."/>
            <person name="Ryaboy D."/>
            <person name="Schmutz J."/>
            <person name="Schrader J."/>
            <person name="Segerman B."/>
            <person name="Shin H."/>
            <person name="Siddiqui A."/>
            <person name="Sterky F."/>
            <person name="Terry A."/>
            <person name="Tsai C.J."/>
            <person name="Uberbacher E."/>
            <person name="Unneberg P."/>
            <person name="Vahala J."/>
            <person name="Wall K."/>
            <person name="Wessler S."/>
            <person name="Yang G."/>
            <person name="Yin T."/>
            <person name="Douglas C."/>
            <person name="Marra M."/>
            <person name="Sandberg G."/>
            <person name="Van de Peer Y."/>
            <person name="Rokhsar D."/>
        </authorList>
    </citation>
    <scope>NUCLEOTIDE SEQUENCE [LARGE SCALE GENOMIC DNA]</scope>
    <source>
        <strain evidence="2">cv. Nisqually</strain>
    </source>
</reference>
<sequence length="68" mass="7865">MKAFLLKKNEYTTEYYYYSPSNSASTDESISHYQAFPPKSLTNSTKQSEGQHNWLKLFPITSTMNCSQ</sequence>
<dbReference type="AlphaFoldDB" id="A0A2K2AHB5"/>
<organism evidence="1 2">
    <name type="scientific">Populus trichocarpa</name>
    <name type="common">Western balsam poplar</name>
    <name type="synonym">Populus balsamifera subsp. trichocarpa</name>
    <dbReference type="NCBI Taxonomy" id="3694"/>
    <lineage>
        <taxon>Eukaryota</taxon>
        <taxon>Viridiplantae</taxon>
        <taxon>Streptophyta</taxon>
        <taxon>Embryophyta</taxon>
        <taxon>Tracheophyta</taxon>
        <taxon>Spermatophyta</taxon>
        <taxon>Magnoliopsida</taxon>
        <taxon>eudicotyledons</taxon>
        <taxon>Gunneridae</taxon>
        <taxon>Pentapetalae</taxon>
        <taxon>rosids</taxon>
        <taxon>fabids</taxon>
        <taxon>Malpighiales</taxon>
        <taxon>Salicaceae</taxon>
        <taxon>Saliceae</taxon>
        <taxon>Populus</taxon>
    </lineage>
</organism>
<accession>A0A2K2AHB5</accession>
<evidence type="ECO:0000313" key="1">
    <source>
        <dbReference type="EMBL" id="PNT36921.1"/>
    </source>
</evidence>
<name>A0A2K2AHB5_POPTR</name>
<proteinExistence type="predicted"/>
<keyword evidence="2" id="KW-1185">Reference proteome</keyword>
<evidence type="ECO:0000313" key="2">
    <source>
        <dbReference type="Proteomes" id="UP000006729"/>
    </source>
</evidence>
<dbReference type="InParanoid" id="A0A2K2AHB5"/>
<gene>
    <name evidence="1" type="ORF">POPTR_005G157200</name>
</gene>